<keyword evidence="3" id="KW-1185">Reference proteome</keyword>
<gene>
    <name evidence="2" type="ORF">PV06_11651</name>
</gene>
<organism evidence="2 3">
    <name type="scientific">Exophiala oligosperma</name>
    <dbReference type="NCBI Taxonomy" id="215243"/>
    <lineage>
        <taxon>Eukaryota</taxon>
        <taxon>Fungi</taxon>
        <taxon>Dikarya</taxon>
        <taxon>Ascomycota</taxon>
        <taxon>Pezizomycotina</taxon>
        <taxon>Eurotiomycetes</taxon>
        <taxon>Chaetothyriomycetidae</taxon>
        <taxon>Chaetothyriales</taxon>
        <taxon>Herpotrichiellaceae</taxon>
        <taxon>Exophiala</taxon>
    </lineage>
</organism>
<dbReference type="GeneID" id="27363725"/>
<dbReference type="HOGENOM" id="CLU_1627055_0_0_1"/>
<name>A0A0D2CYD2_9EURO</name>
<feature type="region of interest" description="Disordered" evidence="1">
    <location>
        <begin position="52"/>
        <end position="97"/>
    </location>
</feature>
<accession>A0A0D2CYD2</accession>
<evidence type="ECO:0000256" key="1">
    <source>
        <dbReference type="SAM" id="MobiDB-lite"/>
    </source>
</evidence>
<sequence length="163" mass="18596">MRRAASMTCHTCISTCSRAHLPRYIVSSFEATSSHLYPRAFLSSALMFVLEEPKSRKRPRSSHEPVDLEPEPIAKKQKSLSQSRDLPRHRPPSYWDTLSRRRLSRGALREFDRRNIQEKELGAHEQKALAIDDCRSVTAISKTKEGGSPGMMLMVFYAFGIEC</sequence>
<dbReference type="AlphaFoldDB" id="A0A0D2CYD2"/>
<dbReference type="EMBL" id="KN847379">
    <property type="protein sequence ID" value="KIW36043.1"/>
    <property type="molecule type" value="Genomic_DNA"/>
</dbReference>
<proteinExistence type="predicted"/>
<reference evidence="2 3" key="1">
    <citation type="submission" date="2015-01" db="EMBL/GenBank/DDBJ databases">
        <title>The Genome Sequence of Exophiala oligosperma CBS72588.</title>
        <authorList>
            <consortium name="The Broad Institute Genomics Platform"/>
            <person name="Cuomo C."/>
            <person name="de Hoog S."/>
            <person name="Gorbushina A."/>
            <person name="Stielow B."/>
            <person name="Teixiera M."/>
            <person name="Abouelleil A."/>
            <person name="Chapman S.B."/>
            <person name="Priest M."/>
            <person name="Young S.K."/>
            <person name="Wortman J."/>
            <person name="Nusbaum C."/>
            <person name="Birren B."/>
        </authorList>
    </citation>
    <scope>NUCLEOTIDE SEQUENCE [LARGE SCALE GENOMIC DNA]</scope>
    <source>
        <strain evidence="2 3">CBS 72588</strain>
    </source>
</reference>
<dbReference type="VEuPathDB" id="FungiDB:PV06_11651"/>
<dbReference type="RefSeq" id="XP_016256259.1">
    <property type="nucleotide sequence ID" value="XM_016413361.1"/>
</dbReference>
<evidence type="ECO:0000313" key="3">
    <source>
        <dbReference type="Proteomes" id="UP000053342"/>
    </source>
</evidence>
<evidence type="ECO:0000313" key="2">
    <source>
        <dbReference type="EMBL" id="KIW36043.1"/>
    </source>
</evidence>
<dbReference type="STRING" id="215243.A0A0D2CYD2"/>
<dbReference type="Proteomes" id="UP000053342">
    <property type="component" value="Unassembled WGS sequence"/>
</dbReference>
<protein>
    <submittedName>
        <fullName evidence="2">Uncharacterized protein</fullName>
    </submittedName>
</protein>